<keyword evidence="2" id="KW-1185">Reference proteome</keyword>
<dbReference type="Proteomes" id="UP000814140">
    <property type="component" value="Unassembled WGS sequence"/>
</dbReference>
<protein>
    <submittedName>
        <fullName evidence="1">Uncharacterized protein</fullName>
    </submittedName>
</protein>
<accession>A0ACB8SL46</accession>
<evidence type="ECO:0000313" key="2">
    <source>
        <dbReference type="Proteomes" id="UP000814140"/>
    </source>
</evidence>
<reference evidence="1" key="2">
    <citation type="journal article" date="2022" name="New Phytol.">
        <title>Evolutionary transition to the ectomycorrhizal habit in the genomes of a hyperdiverse lineage of mushroom-forming fungi.</title>
        <authorList>
            <person name="Looney B."/>
            <person name="Miyauchi S."/>
            <person name="Morin E."/>
            <person name="Drula E."/>
            <person name="Courty P.E."/>
            <person name="Kohler A."/>
            <person name="Kuo A."/>
            <person name="LaButti K."/>
            <person name="Pangilinan J."/>
            <person name="Lipzen A."/>
            <person name="Riley R."/>
            <person name="Andreopoulos W."/>
            <person name="He G."/>
            <person name="Johnson J."/>
            <person name="Nolan M."/>
            <person name="Tritt A."/>
            <person name="Barry K.W."/>
            <person name="Grigoriev I.V."/>
            <person name="Nagy L.G."/>
            <person name="Hibbett D."/>
            <person name="Henrissat B."/>
            <person name="Matheny P.B."/>
            <person name="Labbe J."/>
            <person name="Martin F.M."/>
        </authorList>
    </citation>
    <scope>NUCLEOTIDE SEQUENCE</scope>
    <source>
        <strain evidence="1">HHB10654</strain>
    </source>
</reference>
<evidence type="ECO:0000313" key="1">
    <source>
        <dbReference type="EMBL" id="KAI0057155.1"/>
    </source>
</evidence>
<dbReference type="EMBL" id="MU277251">
    <property type="protein sequence ID" value="KAI0057155.1"/>
    <property type="molecule type" value="Genomic_DNA"/>
</dbReference>
<feature type="non-terminal residue" evidence="1">
    <location>
        <position position="99"/>
    </location>
</feature>
<comment type="caution">
    <text evidence="1">The sequence shown here is derived from an EMBL/GenBank/DDBJ whole genome shotgun (WGS) entry which is preliminary data.</text>
</comment>
<organism evidence="1 2">
    <name type="scientific">Artomyces pyxidatus</name>
    <dbReference type="NCBI Taxonomy" id="48021"/>
    <lineage>
        <taxon>Eukaryota</taxon>
        <taxon>Fungi</taxon>
        <taxon>Dikarya</taxon>
        <taxon>Basidiomycota</taxon>
        <taxon>Agaricomycotina</taxon>
        <taxon>Agaricomycetes</taxon>
        <taxon>Russulales</taxon>
        <taxon>Auriscalpiaceae</taxon>
        <taxon>Artomyces</taxon>
    </lineage>
</organism>
<reference evidence="1" key="1">
    <citation type="submission" date="2021-03" db="EMBL/GenBank/DDBJ databases">
        <authorList>
            <consortium name="DOE Joint Genome Institute"/>
            <person name="Ahrendt S."/>
            <person name="Looney B.P."/>
            <person name="Miyauchi S."/>
            <person name="Morin E."/>
            <person name="Drula E."/>
            <person name="Courty P.E."/>
            <person name="Chicoki N."/>
            <person name="Fauchery L."/>
            <person name="Kohler A."/>
            <person name="Kuo A."/>
            <person name="Labutti K."/>
            <person name="Pangilinan J."/>
            <person name="Lipzen A."/>
            <person name="Riley R."/>
            <person name="Andreopoulos W."/>
            <person name="He G."/>
            <person name="Johnson J."/>
            <person name="Barry K.W."/>
            <person name="Grigoriev I.V."/>
            <person name="Nagy L."/>
            <person name="Hibbett D."/>
            <person name="Henrissat B."/>
            <person name="Matheny P.B."/>
            <person name="Labbe J."/>
            <person name="Martin F."/>
        </authorList>
    </citation>
    <scope>NUCLEOTIDE SEQUENCE</scope>
    <source>
        <strain evidence="1">HHB10654</strain>
    </source>
</reference>
<gene>
    <name evidence="1" type="ORF">BV25DRAFT_1780561</name>
</gene>
<proteinExistence type="predicted"/>
<sequence length="99" mass="10974">PLYNSLTHLTYVTSASPTAIREIMTMITGLGRLALILHNFCMFPLPPVNAAVPYYIFPPNSRSPKPVPTQNPKSYSRHVPLVTRSSLPFQPVHDVDICG</sequence>
<name>A0ACB8SL46_9AGAM</name>
<feature type="non-terminal residue" evidence="1">
    <location>
        <position position="1"/>
    </location>
</feature>